<feature type="active site" description="Nucleophile" evidence="6">
    <location>
        <position position="147"/>
    </location>
</feature>
<keyword evidence="4 6" id="KW-0456">Lyase</keyword>
<reference evidence="7 8" key="1">
    <citation type="submission" date="2009-12" db="EMBL/GenBank/DDBJ databases">
        <title>Complete sequence of Thermotoga petrophila RKU-1.</title>
        <authorList>
            <consortium name="US DOE Joint Genome Institute"/>
            <person name="Lucas S."/>
            <person name="Copeland A."/>
            <person name="Lapidus A."/>
            <person name="Glavina del Rio T."/>
            <person name="Dalin E."/>
            <person name="Tice H."/>
            <person name="Bruce D."/>
            <person name="Goodwin L."/>
            <person name="Pitluck S."/>
            <person name="Munk A.C."/>
            <person name="Brettin T."/>
            <person name="Detter J.C."/>
            <person name="Han C."/>
            <person name="Tapia R."/>
            <person name="Larimer F."/>
            <person name="Land M."/>
            <person name="Hauser L."/>
            <person name="Kyrpides N."/>
            <person name="Mikhailova N."/>
            <person name="Nelson K.E."/>
            <person name="Gogarten J.P."/>
            <person name="Noll K.M."/>
        </authorList>
    </citation>
    <scope>NUCLEOTIDE SEQUENCE [LARGE SCALE GENOMIC DNA]</scope>
    <source>
        <strain evidence="8">ATCC BAA-489 / DSM 13996 / JCM 10882 / RKU-10</strain>
    </source>
</reference>
<dbReference type="PANTHER" id="PTHR42909">
    <property type="entry name" value="ZGC:136858"/>
    <property type="match status" value="1"/>
</dbReference>
<keyword evidence="8" id="KW-1185">Reference proteome</keyword>
<proteinExistence type="inferred from homology"/>
<dbReference type="GO" id="GO:0046113">
    <property type="term" value="P:nucleobase catabolic process"/>
    <property type="evidence" value="ECO:0007669"/>
    <property type="project" value="UniProtKB-UniRule"/>
</dbReference>
<dbReference type="SUPFAM" id="SSF110581">
    <property type="entry name" value="Indigoidine synthase A-like"/>
    <property type="match status" value="1"/>
</dbReference>
<comment type="function">
    <text evidence="6">Catalyzes the reversible cleavage of pseudouridine 5'-phosphate (PsiMP) to ribose 5-phosphate and uracil. Functions biologically in the cleavage direction, as part of a pseudouridine degradation pathway.</text>
</comment>
<dbReference type="EC" id="4.2.1.70" evidence="6"/>
<dbReference type="KEGG" id="tnp:Tnap_1346"/>
<evidence type="ECO:0000256" key="2">
    <source>
        <dbReference type="ARBA" id="ARBA00022801"/>
    </source>
</evidence>
<dbReference type="GO" id="GO:0016798">
    <property type="term" value="F:hydrolase activity, acting on glycosyl bonds"/>
    <property type="evidence" value="ECO:0007669"/>
    <property type="project" value="UniProtKB-KW"/>
</dbReference>
<evidence type="ECO:0000256" key="1">
    <source>
        <dbReference type="ARBA" id="ARBA00022723"/>
    </source>
</evidence>
<dbReference type="AlphaFoldDB" id="D2C3X7"/>
<dbReference type="GO" id="GO:0004730">
    <property type="term" value="F:pseudouridylate synthase activity"/>
    <property type="evidence" value="ECO:0007669"/>
    <property type="project" value="UniProtKB-UniRule"/>
</dbReference>
<dbReference type="InterPro" id="IPR022830">
    <property type="entry name" value="Indigdn_synthA-like"/>
</dbReference>
<evidence type="ECO:0000313" key="7">
    <source>
        <dbReference type="EMBL" id="ADA67431.1"/>
    </source>
</evidence>
<gene>
    <name evidence="6" type="primary">psuG</name>
    <name evidence="7" type="ordered locus">Tnap_1346</name>
</gene>
<feature type="active site" description="Proton donor" evidence="6">
    <location>
        <position position="17"/>
    </location>
</feature>
<protein>
    <recommendedName>
        <fullName evidence="6">Pseudouridine-5'-phosphate glycosidase</fullName>
        <shortName evidence="6">PsiMP glycosidase</shortName>
        <ecNumber evidence="6">4.2.1.70</ecNumber>
    </recommendedName>
</protein>
<comment type="catalytic activity">
    <reaction evidence="6">
        <text>D-ribose 5-phosphate + uracil = psi-UMP + H2O</text>
        <dbReference type="Rhea" id="RHEA:18337"/>
        <dbReference type="ChEBI" id="CHEBI:15377"/>
        <dbReference type="ChEBI" id="CHEBI:17568"/>
        <dbReference type="ChEBI" id="CHEBI:58380"/>
        <dbReference type="ChEBI" id="CHEBI:78346"/>
        <dbReference type="EC" id="4.2.1.70"/>
    </reaction>
</comment>
<feature type="binding site" evidence="6">
    <location>
        <position position="97"/>
    </location>
    <ligand>
        <name>substrate</name>
    </ligand>
</feature>
<dbReference type="PANTHER" id="PTHR42909:SF1">
    <property type="entry name" value="CARBOHYDRATE KINASE PFKB DOMAIN-CONTAINING PROTEIN"/>
    <property type="match status" value="1"/>
</dbReference>
<comment type="subunit">
    <text evidence="6">Homotrimer.</text>
</comment>
<keyword evidence="1 6" id="KW-0479">Metal-binding</keyword>
<dbReference type="Proteomes" id="UP000000940">
    <property type="component" value="Chromosome"/>
</dbReference>
<dbReference type="GO" id="GO:0005737">
    <property type="term" value="C:cytoplasm"/>
    <property type="evidence" value="ECO:0007669"/>
    <property type="project" value="TreeGrafter"/>
</dbReference>
<comment type="similarity">
    <text evidence="6">Belongs to the pseudouridine-5'-phosphate glycosidase family.</text>
</comment>
<comment type="cofactor">
    <cofactor evidence="6">
        <name>Mn(2+)</name>
        <dbReference type="ChEBI" id="CHEBI:29035"/>
    </cofactor>
    <text evidence="6">Binds 1 Mn(2+) ion per subunit.</text>
</comment>
<sequence>MIIESRIEKGNPVVGMETTVFVHGLPRKEAIELFRRAKEISREKGFQLAVIGILKGKIVAGMSEEELETMMREGADKIGTREIPIAVAKGKNAATTVSATIFLSRRIGIEVVVTGGTGGVHPGRVDVSQDLTEMASSRTILVSSGIKSILDVEATFEMLETLEIPLVGFKTDEFPLFFSRKSGRRVPRVESVEEVLKIYETMREMGFEKTLMVLNPVPEEYEVPHDEIERLLEKIELEAEGKEVTPFLLKKLAEMTNGRTLKANLALLEENVKLAGEIAMKLKR</sequence>
<feature type="binding site" evidence="6">
    <location>
        <begin position="128"/>
        <end position="130"/>
    </location>
    <ligand>
        <name>substrate</name>
    </ligand>
</feature>
<evidence type="ECO:0000313" key="8">
    <source>
        <dbReference type="Proteomes" id="UP000000940"/>
    </source>
</evidence>
<dbReference type="HOGENOM" id="CLU_012201_0_1_0"/>
<keyword evidence="5 6" id="KW-0326">Glycosidase</keyword>
<evidence type="ECO:0000256" key="6">
    <source>
        <dbReference type="HAMAP-Rule" id="MF_01876"/>
    </source>
</evidence>
<dbReference type="HAMAP" id="MF_01876">
    <property type="entry name" value="PsiMP_glycosidase"/>
    <property type="match status" value="1"/>
</dbReference>
<dbReference type="Gene3D" id="3.40.1790.10">
    <property type="entry name" value="Indigoidine synthase domain"/>
    <property type="match status" value="1"/>
</dbReference>
<dbReference type="RefSeq" id="WP_012896445.1">
    <property type="nucleotide sequence ID" value="NC_013642.1"/>
</dbReference>
<evidence type="ECO:0000256" key="4">
    <source>
        <dbReference type="ARBA" id="ARBA00023239"/>
    </source>
</evidence>
<keyword evidence="3 6" id="KW-0464">Manganese</keyword>
<dbReference type="GO" id="GO:0046872">
    <property type="term" value="F:metal ion binding"/>
    <property type="evidence" value="ECO:0007669"/>
    <property type="project" value="UniProtKB-KW"/>
</dbReference>
<evidence type="ECO:0000256" key="5">
    <source>
        <dbReference type="ARBA" id="ARBA00023295"/>
    </source>
</evidence>
<dbReference type="Pfam" id="PF04227">
    <property type="entry name" value="Indigoidine_A"/>
    <property type="match status" value="1"/>
</dbReference>
<name>D2C3X7_THEP2</name>
<evidence type="ECO:0000256" key="3">
    <source>
        <dbReference type="ARBA" id="ARBA00023211"/>
    </source>
</evidence>
<feature type="binding site" evidence="6">
    <location>
        <position position="77"/>
    </location>
    <ligand>
        <name>substrate</name>
    </ligand>
</feature>
<dbReference type="InterPro" id="IPR007342">
    <property type="entry name" value="PsuG"/>
</dbReference>
<keyword evidence="2 6" id="KW-0378">Hydrolase</keyword>
<organism evidence="7 8">
    <name type="scientific">Thermotoga petrophila (strain ATCC BAA-489 / DSM 13996 / JCM 10882 / RKU-10)</name>
    <name type="common">Thermotoga naphthophila</name>
    <dbReference type="NCBI Taxonomy" id="590168"/>
    <lineage>
        <taxon>Bacteria</taxon>
        <taxon>Thermotogati</taxon>
        <taxon>Thermotogota</taxon>
        <taxon>Thermotogae</taxon>
        <taxon>Thermotogales</taxon>
        <taxon>Thermotogaceae</taxon>
        <taxon>Thermotoga</taxon>
    </lineage>
</organism>
<feature type="binding site" evidence="6">
    <location>
        <position position="126"/>
    </location>
    <ligand>
        <name>Mn(2+)</name>
        <dbReference type="ChEBI" id="CHEBI:29035"/>
    </ligand>
</feature>
<dbReference type="EMBL" id="CP001839">
    <property type="protein sequence ID" value="ADA67431.1"/>
    <property type="molecule type" value="Genomic_DNA"/>
</dbReference>
<accession>D2C3X7</accession>